<name>A0ABT1N3M6_9GAMM</name>
<evidence type="ECO:0000313" key="2">
    <source>
        <dbReference type="Proteomes" id="UP001524460"/>
    </source>
</evidence>
<protein>
    <submittedName>
        <fullName evidence="1">YdcH family protein</fullName>
    </submittedName>
</protein>
<comment type="caution">
    <text evidence="1">The sequence shown here is derived from an EMBL/GenBank/DDBJ whole genome shotgun (WGS) entry which is preliminary data.</text>
</comment>
<organism evidence="1 2">
    <name type="scientific">Photobacterium pectinilyticum</name>
    <dbReference type="NCBI Taxonomy" id="2906793"/>
    <lineage>
        <taxon>Bacteria</taxon>
        <taxon>Pseudomonadati</taxon>
        <taxon>Pseudomonadota</taxon>
        <taxon>Gammaproteobacteria</taxon>
        <taxon>Vibrionales</taxon>
        <taxon>Vibrionaceae</taxon>
        <taxon>Photobacterium</taxon>
    </lineage>
</organism>
<proteinExistence type="predicted"/>
<keyword evidence="2" id="KW-1185">Reference proteome</keyword>
<dbReference type="Proteomes" id="UP001524460">
    <property type="component" value="Unassembled WGS sequence"/>
</dbReference>
<dbReference type="Gene3D" id="6.10.280.50">
    <property type="match status" value="1"/>
</dbReference>
<dbReference type="Pfam" id="PF04325">
    <property type="entry name" value="DUF465"/>
    <property type="match status" value="1"/>
</dbReference>
<gene>
    <name evidence="1" type="ORF">NHN17_14810</name>
</gene>
<dbReference type="RefSeq" id="WP_255043357.1">
    <property type="nucleotide sequence ID" value="NZ_JANEYT010000034.1"/>
</dbReference>
<reference evidence="1 2" key="1">
    <citation type="submission" date="2022-07" db="EMBL/GenBank/DDBJ databases">
        <title>Photobacterium pectinilyticum sp. nov., a marine bacterium isolated from surface seawater of Qingdao offshore.</title>
        <authorList>
            <person name="Wang X."/>
        </authorList>
    </citation>
    <scope>NUCLEOTIDE SEQUENCE [LARGE SCALE GENOMIC DNA]</scope>
    <source>
        <strain evidence="1 2">ZSDE20</strain>
    </source>
</reference>
<dbReference type="InterPro" id="IPR038444">
    <property type="entry name" value="DUF465_sf"/>
</dbReference>
<sequence>MLGEDHSLLHEFPQYKDKITALSANNEAFAQDAKQYNQLDKEIRVLELRGSPIEDDAMLQLKHQRAELKDSLHRRLLNGS</sequence>
<dbReference type="InterPro" id="IPR007420">
    <property type="entry name" value="DUF465"/>
</dbReference>
<dbReference type="EMBL" id="JANEYT010000034">
    <property type="protein sequence ID" value="MCQ1059320.1"/>
    <property type="molecule type" value="Genomic_DNA"/>
</dbReference>
<evidence type="ECO:0000313" key="1">
    <source>
        <dbReference type="EMBL" id="MCQ1059320.1"/>
    </source>
</evidence>
<accession>A0ABT1N3M6</accession>